<keyword evidence="2" id="KW-1277">Toxin-antitoxin system</keyword>
<evidence type="ECO:0000313" key="4">
    <source>
        <dbReference type="EMBL" id="CDI02377.1"/>
    </source>
</evidence>
<dbReference type="Pfam" id="PF03364">
    <property type="entry name" value="Polyketide_cyc"/>
    <property type="match status" value="1"/>
</dbReference>
<protein>
    <submittedName>
        <fullName evidence="4">Cyclase/dehydrase</fullName>
    </submittedName>
</protein>
<dbReference type="InterPro" id="IPR023393">
    <property type="entry name" value="START-like_dom_sf"/>
</dbReference>
<comment type="caution">
    <text evidence="4">The sequence shown here is derived from an EMBL/GenBank/DDBJ whole genome shotgun (WGS) entry which is preliminary data.</text>
</comment>
<dbReference type="InterPro" id="IPR044996">
    <property type="entry name" value="COQ10-like"/>
</dbReference>
<dbReference type="AlphaFoldDB" id="W6M3Y1"/>
<evidence type="ECO:0000256" key="2">
    <source>
        <dbReference type="ARBA" id="ARBA00022649"/>
    </source>
</evidence>
<dbReference type="Gene3D" id="3.30.530.20">
    <property type="match status" value="1"/>
</dbReference>
<organism evidence="4 5">
    <name type="scientific">Candidatus Competibacter denitrificans Run_A_D11</name>
    <dbReference type="NCBI Taxonomy" id="1400863"/>
    <lineage>
        <taxon>Bacteria</taxon>
        <taxon>Pseudomonadati</taxon>
        <taxon>Pseudomonadota</taxon>
        <taxon>Gammaproteobacteria</taxon>
        <taxon>Candidatus Competibacteraceae</taxon>
        <taxon>Candidatus Competibacter</taxon>
    </lineage>
</organism>
<reference evidence="4" key="1">
    <citation type="submission" date="2013-07" db="EMBL/GenBank/DDBJ databases">
        <authorList>
            <person name="McIlroy S."/>
        </authorList>
    </citation>
    <scope>NUCLEOTIDE SEQUENCE [LARGE SCALE GENOMIC DNA]</scope>
    <source>
        <strain evidence="4">Run_A_D11</strain>
    </source>
</reference>
<evidence type="ECO:0000259" key="3">
    <source>
        <dbReference type="Pfam" id="PF03364"/>
    </source>
</evidence>
<dbReference type="PANTHER" id="PTHR12901">
    <property type="entry name" value="SPERM PROTEIN HOMOLOG"/>
    <property type="match status" value="1"/>
</dbReference>
<keyword evidence="5" id="KW-1185">Reference proteome</keyword>
<evidence type="ECO:0000256" key="1">
    <source>
        <dbReference type="ARBA" id="ARBA00008918"/>
    </source>
</evidence>
<dbReference type="Proteomes" id="UP000035760">
    <property type="component" value="Unassembled WGS sequence"/>
</dbReference>
<sequence>MSHTSHRESRVIPVSPERMFDLVADVERYPEFLPLIRKATIIRRYETAYETEQVLALGLIMHRFVSRTELQRPKSIVVTSTDRGFSRFDIRWSFAPTPDGLCLTDFSLDCEVRSLLLQPLATVLLTEMATTMVNAFSARARKLDALGKL</sequence>
<dbReference type="CDD" id="cd07813">
    <property type="entry name" value="COQ10p_like"/>
    <property type="match status" value="1"/>
</dbReference>
<accession>W6M3Y1</accession>
<gene>
    <name evidence="4" type="ORF">BN873_30041</name>
</gene>
<dbReference type="EMBL" id="CBTJ020000036">
    <property type="protein sequence ID" value="CDI02377.1"/>
    <property type="molecule type" value="Genomic_DNA"/>
</dbReference>
<dbReference type="SUPFAM" id="SSF55961">
    <property type="entry name" value="Bet v1-like"/>
    <property type="match status" value="1"/>
</dbReference>
<dbReference type="RefSeq" id="WP_071244072.1">
    <property type="nucleotide sequence ID" value="NZ_CBTJ020000036.1"/>
</dbReference>
<dbReference type="GO" id="GO:0048039">
    <property type="term" value="F:ubiquinone binding"/>
    <property type="evidence" value="ECO:0007669"/>
    <property type="project" value="InterPro"/>
</dbReference>
<reference evidence="4" key="2">
    <citation type="submission" date="2014-03" db="EMBL/GenBank/DDBJ databases">
        <title>Candidatus Competibacter-lineage genomes retrieved from metagenomes reveal functional metabolic diversity.</title>
        <authorList>
            <person name="McIlroy S.J."/>
            <person name="Albertsen M."/>
            <person name="Andresen E.K."/>
            <person name="Saunders A.M."/>
            <person name="Kristiansen R."/>
            <person name="Stokholm-Bjerregaard M."/>
            <person name="Nielsen K.L."/>
            <person name="Nielsen P.H."/>
        </authorList>
    </citation>
    <scope>NUCLEOTIDE SEQUENCE</scope>
    <source>
        <strain evidence="4">Run_A_D11</strain>
    </source>
</reference>
<evidence type="ECO:0000313" key="5">
    <source>
        <dbReference type="Proteomes" id="UP000035760"/>
    </source>
</evidence>
<name>W6M3Y1_9GAMM</name>
<comment type="similarity">
    <text evidence="1">Belongs to the ribosome association toxin RatA family.</text>
</comment>
<dbReference type="PANTHER" id="PTHR12901:SF10">
    <property type="entry name" value="COENZYME Q-BINDING PROTEIN COQ10, MITOCHONDRIAL"/>
    <property type="match status" value="1"/>
</dbReference>
<dbReference type="InterPro" id="IPR005031">
    <property type="entry name" value="COQ10_START"/>
</dbReference>
<dbReference type="OrthoDB" id="9804759at2"/>
<proteinExistence type="inferred from homology"/>
<feature type="domain" description="Coenzyme Q-binding protein COQ10 START" evidence="3">
    <location>
        <begin position="12"/>
        <end position="136"/>
    </location>
</feature>
<dbReference type="GO" id="GO:0045333">
    <property type="term" value="P:cellular respiration"/>
    <property type="evidence" value="ECO:0007669"/>
    <property type="project" value="InterPro"/>
</dbReference>
<dbReference type="STRING" id="1400863.BN873_30041"/>